<comment type="caution">
    <text evidence="4">The sequence shown here is derived from an EMBL/GenBank/DDBJ whole genome shotgun (WGS) entry which is preliminary data.</text>
</comment>
<dbReference type="InterPro" id="IPR006026">
    <property type="entry name" value="Peptidase_Metallo"/>
</dbReference>
<keyword evidence="5" id="KW-1185">Reference proteome</keyword>
<dbReference type="InterPro" id="IPR001506">
    <property type="entry name" value="Peptidase_M12A"/>
</dbReference>
<keyword evidence="1" id="KW-0482">Metalloprotease</keyword>
<keyword evidence="1" id="KW-0862">Zinc</keyword>
<dbReference type="RefSeq" id="WP_140588542.1">
    <property type="nucleotide sequence ID" value="NZ_VFWZ01000001.1"/>
</dbReference>
<comment type="cofactor">
    <cofactor evidence="1">
        <name>Zn(2+)</name>
        <dbReference type="ChEBI" id="CHEBI:29105"/>
    </cofactor>
    <text evidence="1">Binds 1 zinc ion per subunit.</text>
</comment>
<dbReference type="SUPFAM" id="SSF55486">
    <property type="entry name" value="Metalloproteases ('zincins'), catalytic domain"/>
    <property type="match status" value="1"/>
</dbReference>
<feature type="binding site" evidence="1">
    <location>
        <position position="196"/>
    </location>
    <ligand>
        <name>Zn(2+)</name>
        <dbReference type="ChEBI" id="CHEBI:29105"/>
        <note>catalytic</note>
    </ligand>
</feature>
<sequence length="342" mass="37859">MKTKIVFNQLKFSALAIALSLVACSDNESIEENSELTEQQETQKIEKYFLGDRVLVSKENDGTYSLQGTDIRLFEEQLTDSPIEISATEEPSTEKTEGKLALGGFVRKWTDNTIVYTINGLSQSVRSELQKSMDEWSSKTNIRFKERTNESNYVTISSNGQNCNCGVATLGMNGSRGFIRLGTNTTAVVIIHEIGHTLGYIHEQNRSDRDSSVIINFDNIEPGAEDQFFISNNAQLITREFDTNSTMMYGSYTFSKNGQPTITDLNGNVLPRRRAALSTLDIEGTNSAYPGDNGNPGGSGPCDGIDEWVAGQSYSVGDQVTFRGFLFERDFTTWINKGSCNP</sequence>
<evidence type="ECO:0000313" key="4">
    <source>
        <dbReference type="EMBL" id="TPN88743.1"/>
    </source>
</evidence>
<gene>
    <name evidence="4" type="ORF">FHK87_00580</name>
</gene>
<proteinExistence type="predicted"/>
<feature type="binding site" evidence="1">
    <location>
        <position position="202"/>
    </location>
    <ligand>
        <name>Zn(2+)</name>
        <dbReference type="ChEBI" id="CHEBI:29105"/>
        <note>catalytic</note>
    </ligand>
</feature>
<dbReference type="GO" id="GO:0008270">
    <property type="term" value="F:zinc ion binding"/>
    <property type="evidence" value="ECO:0007669"/>
    <property type="project" value="UniProtKB-UniRule"/>
</dbReference>
<dbReference type="Proteomes" id="UP000315540">
    <property type="component" value="Unassembled WGS sequence"/>
</dbReference>
<evidence type="ECO:0000259" key="3">
    <source>
        <dbReference type="PROSITE" id="PS51864"/>
    </source>
</evidence>
<feature type="chain" id="PRO_5021234968" evidence="2">
    <location>
        <begin position="26"/>
        <end position="342"/>
    </location>
</feature>
<dbReference type="Gene3D" id="3.40.390.10">
    <property type="entry name" value="Collagenase (Catalytic Domain)"/>
    <property type="match status" value="1"/>
</dbReference>
<dbReference type="PANTHER" id="PTHR10127:SF850">
    <property type="entry name" value="METALLOENDOPEPTIDASE"/>
    <property type="match status" value="1"/>
</dbReference>
<dbReference type="EMBL" id="VFWZ01000001">
    <property type="protein sequence ID" value="TPN88743.1"/>
    <property type="molecule type" value="Genomic_DNA"/>
</dbReference>
<dbReference type="AlphaFoldDB" id="A0A504JM45"/>
<accession>A0A504JM45</accession>
<dbReference type="GO" id="GO:0004222">
    <property type="term" value="F:metalloendopeptidase activity"/>
    <property type="evidence" value="ECO:0007669"/>
    <property type="project" value="UniProtKB-UniRule"/>
</dbReference>
<dbReference type="OrthoDB" id="8455098at2"/>
<dbReference type="InterPro" id="IPR024079">
    <property type="entry name" value="MetalloPept_cat_dom_sf"/>
</dbReference>
<keyword evidence="1" id="KW-0645">Protease</keyword>
<dbReference type="Pfam" id="PF01400">
    <property type="entry name" value="Astacin"/>
    <property type="match status" value="1"/>
</dbReference>
<feature type="binding site" evidence="1">
    <location>
        <position position="192"/>
    </location>
    <ligand>
        <name>Zn(2+)</name>
        <dbReference type="ChEBI" id="CHEBI:29105"/>
        <note>catalytic</note>
    </ligand>
</feature>
<keyword evidence="1" id="KW-0479">Metal-binding</keyword>
<comment type="caution">
    <text evidence="1">Lacks conserved residue(s) required for the propagation of feature annotation.</text>
</comment>
<dbReference type="GO" id="GO:0006508">
    <property type="term" value="P:proteolysis"/>
    <property type="evidence" value="ECO:0007669"/>
    <property type="project" value="UniProtKB-KW"/>
</dbReference>
<feature type="active site" evidence="1">
    <location>
        <position position="193"/>
    </location>
</feature>
<protein>
    <submittedName>
        <fullName evidence="4">Peptidase M12</fullName>
    </submittedName>
</protein>
<keyword evidence="2" id="KW-0732">Signal</keyword>
<feature type="domain" description="Peptidase M12A" evidence="3">
    <location>
        <begin position="100"/>
        <end position="291"/>
    </location>
</feature>
<evidence type="ECO:0000256" key="2">
    <source>
        <dbReference type="SAM" id="SignalP"/>
    </source>
</evidence>
<evidence type="ECO:0000256" key="1">
    <source>
        <dbReference type="PROSITE-ProRule" id="PRU01211"/>
    </source>
</evidence>
<evidence type="ECO:0000313" key="5">
    <source>
        <dbReference type="Proteomes" id="UP000315540"/>
    </source>
</evidence>
<keyword evidence="1" id="KW-0378">Hydrolase</keyword>
<name>A0A504JM45_9FLAO</name>
<dbReference type="PROSITE" id="PS51864">
    <property type="entry name" value="ASTACIN"/>
    <property type="match status" value="1"/>
</dbReference>
<dbReference type="PROSITE" id="PS51257">
    <property type="entry name" value="PROKAR_LIPOPROTEIN"/>
    <property type="match status" value="1"/>
</dbReference>
<organism evidence="4 5">
    <name type="scientific">Aquimarina algicola</name>
    <dbReference type="NCBI Taxonomy" id="2589995"/>
    <lineage>
        <taxon>Bacteria</taxon>
        <taxon>Pseudomonadati</taxon>
        <taxon>Bacteroidota</taxon>
        <taxon>Flavobacteriia</taxon>
        <taxon>Flavobacteriales</taxon>
        <taxon>Flavobacteriaceae</taxon>
        <taxon>Aquimarina</taxon>
    </lineage>
</organism>
<dbReference type="SMART" id="SM00235">
    <property type="entry name" value="ZnMc"/>
    <property type="match status" value="1"/>
</dbReference>
<reference evidence="4 5" key="1">
    <citation type="submission" date="2019-06" db="EMBL/GenBank/DDBJ databases">
        <authorList>
            <person name="Meng X."/>
        </authorList>
    </citation>
    <scope>NUCLEOTIDE SEQUENCE [LARGE SCALE GENOMIC DNA]</scope>
    <source>
        <strain evidence="4 5">M625</strain>
    </source>
</reference>
<dbReference type="PANTHER" id="PTHR10127">
    <property type="entry name" value="DISCOIDIN, CUB, EGF, LAMININ , AND ZINC METALLOPROTEASE DOMAIN CONTAINING"/>
    <property type="match status" value="1"/>
</dbReference>
<feature type="signal peptide" evidence="2">
    <location>
        <begin position="1"/>
        <end position="25"/>
    </location>
</feature>
<dbReference type="PRINTS" id="PR00480">
    <property type="entry name" value="ASTACIN"/>
</dbReference>